<dbReference type="PANTHER" id="PTHR10983">
    <property type="entry name" value="1-ACYLGLYCEROL-3-PHOSPHATE ACYLTRANSFERASE-RELATED"/>
    <property type="match status" value="1"/>
</dbReference>
<dbReference type="NCBIfam" id="NF010621">
    <property type="entry name" value="PRK14014.1"/>
    <property type="match status" value="1"/>
</dbReference>
<dbReference type="SMART" id="SM00563">
    <property type="entry name" value="PlsC"/>
    <property type="match status" value="1"/>
</dbReference>
<gene>
    <name evidence="2" type="ordered locus">Marme_1454</name>
</gene>
<dbReference type="STRING" id="717774.Marme_1454"/>
<dbReference type="Proteomes" id="UP000001062">
    <property type="component" value="Chromosome"/>
</dbReference>
<dbReference type="InterPro" id="IPR002123">
    <property type="entry name" value="Plipid/glycerol_acylTrfase"/>
</dbReference>
<evidence type="ECO:0000259" key="1">
    <source>
        <dbReference type="SMART" id="SM00563"/>
    </source>
</evidence>
<organism evidence="2 3">
    <name type="scientific">Marinomonas mediterranea (strain ATCC 700492 / JCM 21426 / NBRC 103028 / MMB-1)</name>
    <dbReference type="NCBI Taxonomy" id="717774"/>
    <lineage>
        <taxon>Bacteria</taxon>
        <taxon>Pseudomonadati</taxon>
        <taxon>Pseudomonadota</taxon>
        <taxon>Gammaproteobacteria</taxon>
        <taxon>Oceanospirillales</taxon>
        <taxon>Oceanospirillaceae</taxon>
        <taxon>Marinomonas</taxon>
    </lineage>
</organism>
<dbReference type="KEGG" id="mme:Marme_1454"/>
<dbReference type="PANTHER" id="PTHR10983:SF16">
    <property type="entry name" value="LYSOCARDIOLIPIN ACYLTRANSFERASE 1"/>
    <property type="match status" value="1"/>
</dbReference>
<evidence type="ECO:0000313" key="3">
    <source>
        <dbReference type="Proteomes" id="UP000001062"/>
    </source>
</evidence>
<dbReference type="Pfam" id="PF01553">
    <property type="entry name" value="Acyltransferase"/>
    <property type="match status" value="1"/>
</dbReference>
<sequence length="292" mass="33614" precursor="true">MIKTVCVVVLSAAALAFNTLLCFLPVMLLGLIKLCVPLLFIRKASNRSLNAIASFWISVNNLVQKSTSAGEIEVNGVRELKENDWYMLVANHQSWVDILVLQRVFNRRIPFIKFFLKKELIWVPFIGLVWWALDFPFMRRFSKTMLTKHPHLRGKDIEVTRKACEKFKDSPVAIMNFLEGTRFTRQKYAKQKSPYSHLLRPKAGGLSFALSAMGGRIHKLLDITIVYPEGVPSFVDYLGGRVKAVKVYVREITVDESLIGDYQTDEQYKASFQKWVNVLWDEKDRLIHTANQ</sequence>
<keyword evidence="2" id="KW-0808">Transferase</keyword>
<dbReference type="SUPFAM" id="SSF69593">
    <property type="entry name" value="Glycerol-3-phosphate (1)-acyltransferase"/>
    <property type="match status" value="1"/>
</dbReference>
<dbReference type="EMBL" id="CP002583">
    <property type="protein sequence ID" value="ADZ90721.1"/>
    <property type="molecule type" value="Genomic_DNA"/>
</dbReference>
<name>F2JXB5_MARM1</name>
<dbReference type="HOGENOM" id="CLU_054727_0_0_6"/>
<dbReference type="eggNOG" id="COG0204">
    <property type="taxonomic scope" value="Bacteria"/>
</dbReference>
<dbReference type="CDD" id="cd07990">
    <property type="entry name" value="LPLAT_LCLAT1-like"/>
    <property type="match status" value="1"/>
</dbReference>
<proteinExistence type="predicted"/>
<dbReference type="GO" id="GO:0016746">
    <property type="term" value="F:acyltransferase activity"/>
    <property type="evidence" value="ECO:0007669"/>
    <property type="project" value="UniProtKB-KW"/>
</dbReference>
<dbReference type="RefSeq" id="WP_013660626.1">
    <property type="nucleotide sequence ID" value="NC_015276.1"/>
</dbReference>
<evidence type="ECO:0000313" key="2">
    <source>
        <dbReference type="EMBL" id="ADZ90721.1"/>
    </source>
</evidence>
<dbReference type="AlphaFoldDB" id="F2JXB5"/>
<reference evidence="2 3" key="1">
    <citation type="journal article" date="2012" name="Stand. Genomic Sci.">
        <title>Complete genome sequence of the melanogenic marine bacterium Marinomonas mediterranea type strain (MMB-1(T)).</title>
        <authorList>
            <person name="Lucas-Elio P."/>
            <person name="Goodwin L."/>
            <person name="Woyke T."/>
            <person name="Pitluck S."/>
            <person name="Nolan M."/>
            <person name="Kyrpides N.C."/>
            <person name="Detter J.C."/>
            <person name="Copeland A."/>
            <person name="Teshima H."/>
            <person name="Bruce D."/>
            <person name="Detter C."/>
            <person name="Tapia R."/>
            <person name="Han S."/>
            <person name="Land M.L."/>
            <person name="Ivanova N."/>
            <person name="Mikhailova N."/>
            <person name="Johnston A.W."/>
            <person name="Sanchez-Amat A."/>
        </authorList>
    </citation>
    <scope>NUCLEOTIDE SEQUENCE [LARGE SCALE GENOMIC DNA]</scope>
    <source>
        <strain evidence="3">ATCC 700492 / JCM 21426 / NBRC 103028 / MMB-1</strain>
    </source>
</reference>
<keyword evidence="3" id="KW-1185">Reference proteome</keyword>
<accession>F2JXB5</accession>
<dbReference type="OrthoDB" id="319710at2"/>
<feature type="domain" description="Phospholipid/glycerol acyltransferase" evidence="1">
    <location>
        <begin position="86"/>
        <end position="228"/>
    </location>
</feature>
<keyword evidence="2" id="KW-0012">Acyltransferase</keyword>
<dbReference type="PATRIC" id="fig|717774.3.peg.1507"/>
<protein>
    <submittedName>
        <fullName evidence="2">Phospholipid/glycerol acyltransferase</fullName>
    </submittedName>
</protein>